<dbReference type="Pfam" id="PF22725">
    <property type="entry name" value="GFO_IDH_MocA_C3"/>
    <property type="match status" value="1"/>
</dbReference>
<dbReference type="Gene3D" id="3.30.360.10">
    <property type="entry name" value="Dihydrodipicolinate Reductase, domain 2"/>
    <property type="match status" value="1"/>
</dbReference>
<sequence>MINFGIIGTNWITHSYVESAQSTNEWKLVAVYSRADATAKEFASKYDQPVSTYTSLDALAADANVQAVYIASPNSFHHAHAKHMLLAGKHVVLEKPSTSTSAELDELFAIAKDKKLFLIEAFRHIQEKNFKVLKDRIAGLGTIFGASITYAQYSSRYEKVLAGETPNIFNLDFSAGALTDLGVYCVCAAVELFGKPKRSTYYPVIIRTGADGGGRLVLEYDGFVVHLCHSKIYNSDAPSEVYGEKGTLIVPTITDIESVVLWDPRAKTRTELKVGEAEKLNLREEAVEHARVINEADWKAFERYERLSRDVLEVMETVRRDNGLLFKVEREGN</sequence>
<evidence type="ECO:0000313" key="5">
    <source>
        <dbReference type="Proteomes" id="UP000240883"/>
    </source>
</evidence>
<dbReference type="GO" id="GO:0000166">
    <property type="term" value="F:nucleotide binding"/>
    <property type="evidence" value="ECO:0007669"/>
    <property type="project" value="InterPro"/>
</dbReference>
<comment type="similarity">
    <text evidence="1">Belongs to the Gfo/Idh/MocA family.</text>
</comment>
<evidence type="ECO:0000256" key="1">
    <source>
        <dbReference type="ARBA" id="ARBA00010928"/>
    </source>
</evidence>
<dbReference type="Proteomes" id="UP000240883">
    <property type="component" value="Unassembled WGS sequence"/>
</dbReference>
<evidence type="ECO:0000259" key="3">
    <source>
        <dbReference type="Pfam" id="PF22725"/>
    </source>
</evidence>
<organism evidence="4 5">
    <name type="scientific">Corynespora cassiicola Philippines</name>
    <dbReference type="NCBI Taxonomy" id="1448308"/>
    <lineage>
        <taxon>Eukaryota</taxon>
        <taxon>Fungi</taxon>
        <taxon>Dikarya</taxon>
        <taxon>Ascomycota</taxon>
        <taxon>Pezizomycotina</taxon>
        <taxon>Dothideomycetes</taxon>
        <taxon>Pleosporomycetidae</taxon>
        <taxon>Pleosporales</taxon>
        <taxon>Corynesporascaceae</taxon>
        <taxon>Corynespora</taxon>
    </lineage>
</organism>
<dbReference type="STRING" id="1448308.A0A2T2N1X8"/>
<dbReference type="SUPFAM" id="SSF51735">
    <property type="entry name" value="NAD(P)-binding Rossmann-fold domains"/>
    <property type="match status" value="1"/>
</dbReference>
<evidence type="ECO:0000313" key="4">
    <source>
        <dbReference type="EMBL" id="PSN59420.1"/>
    </source>
</evidence>
<proteinExistence type="inferred from homology"/>
<dbReference type="InterPro" id="IPR000683">
    <property type="entry name" value="Gfo/Idh/MocA-like_OxRdtase_N"/>
</dbReference>
<dbReference type="InterPro" id="IPR055170">
    <property type="entry name" value="GFO_IDH_MocA-like_dom"/>
</dbReference>
<dbReference type="PANTHER" id="PTHR43054">
    <property type="match status" value="1"/>
</dbReference>
<gene>
    <name evidence="4" type="ORF">BS50DRAFT_231130</name>
</gene>
<protein>
    <submittedName>
        <fullName evidence="4">NAD(P)-binding protein</fullName>
    </submittedName>
</protein>
<dbReference type="InterPro" id="IPR036291">
    <property type="entry name" value="NAD(P)-bd_dom_sf"/>
</dbReference>
<feature type="domain" description="GFO/IDH/MocA-like oxidoreductase" evidence="3">
    <location>
        <begin position="140"/>
        <end position="248"/>
    </location>
</feature>
<reference evidence="4 5" key="1">
    <citation type="journal article" date="2018" name="Front. Microbiol.">
        <title>Genome-Wide Analysis of Corynespora cassiicola Leaf Fall Disease Putative Effectors.</title>
        <authorList>
            <person name="Lopez D."/>
            <person name="Ribeiro S."/>
            <person name="Label P."/>
            <person name="Fumanal B."/>
            <person name="Venisse J.S."/>
            <person name="Kohler A."/>
            <person name="de Oliveira R.R."/>
            <person name="Labutti K."/>
            <person name="Lipzen A."/>
            <person name="Lail K."/>
            <person name="Bauer D."/>
            <person name="Ohm R.A."/>
            <person name="Barry K.W."/>
            <person name="Spatafora J."/>
            <person name="Grigoriev I.V."/>
            <person name="Martin F.M."/>
            <person name="Pujade-Renaud V."/>
        </authorList>
    </citation>
    <scope>NUCLEOTIDE SEQUENCE [LARGE SCALE GENOMIC DNA]</scope>
    <source>
        <strain evidence="4 5">Philippines</strain>
    </source>
</reference>
<dbReference type="AlphaFoldDB" id="A0A2T2N1X8"/>
<dbReference type="SUPFAM" id="SSF55347">
    <property type="entry name" value="Glyceraldehyde-3-phosphate dehydrogenase-like, C-terminal domain"/>
    <property type="match status" value="1"/>
</dbReference>
<name>A0A2T2N1X8_CORCC</name>
<dbReference type="Gene3D" id="3.40.50.720">
    <property type="entry name" value="NAD(P)-binding Rossmann-like Domain"/>
    <property type="match status" value="1"/>
</dbReference>
<keyword evidence="5" id="KW-1185">Reference proteome</keyword>
<dbReference type="PANTHER" id="PTHR43054:SF1">
    <property type="entry name" value="SCYLLO-INOSITOL 2-DEHYDROGENASE (NADP(+)) IOLU"/>
    <property type="match status" value="1"/>
</dbReference>
<dbReference type="Pfam" id="PF01408">
    <property type="entry name" value="GFO_IDH_MocA"/>
    <property type="match status" value="1"/>
</dbReference>
<evidence type="ECO:0000259" key="2">
    <source>
        <dbReference type="Pfam" id="PF01408"/>
    </source>
</evidence>
<dbReference type="EMBL" id="KZ678156">
    <property type="protein sequence ID" value="PSN59420.1"/>
    <property type="molecule type" value="Genomic_DNA"/>
</dbReference>
<feature type="domain" description="Gfo/Idh/MocA-like oxidoreductase N-terminal" evidence="2">
    <location>
        <begin position="2"/>
        <end position="119"/>
    </location>
</feature>
<dbReference type="OrthoDB" id="2129491at2759"/>
<accession>A0A2T2N1X8</accession>